<evidence type="ECO:0000313" key="1">
    <source>
        <dbReference type="EMBL" id="ETO40045.1"/>
    </source>
</evidence>
<dbReference type="EMBL" id="ALXG01000044">
    <property type="protein sequence ID" value="ETO40045.1"/>
    <property type="molecule type" value="Genomic_DNA"/>
</dbReference>
<dbReference type="Proteomes" id="UP000019474">
    <property type="component" value="Unassembled WGS sequence"/>
</dbReference>
<gene>
    <name evidence="1" type="ORF">B808_1051</name>
</gene>
<name>W9EGD2_9LACO</name>
<dbReference type="PATRIC" id="fig|1221538.3.peg.1057"/>
<proteinExistence type="predicted"/>
<organism evidence="1 2">
    <name type="scientific">Fructilactobacillus florum 8D</name>
    <dbReference type="NCBI Taxonomy" id="1221538"/>
    <lineage>
        <taxon>Bacteria</taxon>
        <taxon>Bacillati</taxon>
        <taxon>Bacillota</taxon>
        <taxon>Bacilli</taxon>
        <taxon>Lactobacillales</taxon>
        <taxon>Lactobacillaceae</taxon>
        <taxon>Fructilactobacillus</taxon>
    </lineage>
</organism>
<accession>W9EGD2</accession>
<keyword evidence="2" id="KW-1185">Reference proteome</keyword>
<sequence length="54" mass="6189">MTLGNRALLSPNDWKETNQFQDEFVLTLYQVFGVLVQSFSSIRNLVELKKIIGS</sequence>
<protein>
    <submittedName>
        <fullName evidence="1">Uncharacterized protein</fullName>
    </submittedName>
</protein>
<comment type="caution">
    <text evidence="1">The sequence shown here is derived from an EMBL/GenBank/DDBJ whole genome shotgun (WGS) entry which is preliminary data.</text>
</comment>
<reference evidence="1 2" key="1">
    <citation type="submission" date="2012-08" db="EMBL/GenBank/DDBJ databases">
        <title>Genome sequencing of Lactobacillus florum 8D.</title>
        <authorList>
            <person name="Kim E.B."/>
            <person name="Marco M.L."/>
        </authorList>
    </citation>
    <scope>NUCLEOTIDE SEQUENCE [LARGE SCALE GENOMIC DNA]</scope>
    <source>
        <strain evidence="1 2">8D</strain>
    </source>
</reference>
<evidence type="ECO:0000313" key="2">
    <source>
        <dbReference type="Proteomes" id="UP000019474"/>
    </source>
</evidence>
<dbReference type="AlphaFoldDB" id="W9EGD2"/>